<accession>A0A5J4V7P3</accession>
<name>A0A5J4V7P3_9EUKA</name>
<reference evidence="2 3" key="1">
    <citation type="submission" date="2019-03" db="EMBL/GenBank/DDBJ databases">
        <title>Single cell metagenomics reveals metabolic interactions within the superorganism composed of flagellate Streblomastix strix and complex community of Bacteroidetes bacteria on its surface.</title>
        <authorList>
            <person name="Treitli S.C."/>
            <person name="Kolisko M."/>
            <person name="Husnik F."/>
            <person name="Keeling P."/>
            <person name="Hampl V."/>
        </authorList>
    </citation>
    <scope>NUCLEOTIDE SEQUENCE [LARGE SCALE GENOMIC DNA]</scope>
    <source>
        <strain evidence="2">ST1C</strain>
    </source>
</reference>
<dbReference type="Proteomes" id="UP000324800">
    <property type="component" value="Unassembled WGS sequence"/>
</dbReference>
<dbReference type="AlphaFoldDB" id="A0A5J4V7P3"/>
<organism evidence="2 3">
    <name type="scientific">Streblomastix strix</name>
    <dbReference type="NCBI Taxonomy" id="222440"/>
    <lineage>
        <taxon>Eukaryota</taxon>
        <taxon>Metamonada</taxon>
        <taxon>Preaxostyla</taxon>
        <taxon>Oxymonadida</taxon>
        <taxon>Streblomastigidae</taxon>
        <taxon>Streblomastix</taxon>
    </lineage>
</organism>
<feature type="compositionally biased region" description="Polar residues" evidence="1">
    <location>
        <begin position="96"/>
        <end position="116"/>
    </location>
</feature>
<comment type="caution">
    <text evidence="2">The sequence shown here is derived from an EMBL/GenBank/DDBJ whole genome shotgun (WGS) entry which is preliminary data.</text>
</comment>
<dbReference type="EMBL" id="SNRW01009096">
    <property type="protein sequence ID" value="KAA6378504.1"/>
    <property type="molecule type" value="Genomic_DNA"/>
</dbReference>
<evidence type="ECO:0000256" key="1">
    <source>
        <dbReference type="SAM" id="MobiDB-lite"/>
    </source>
</evidence>
<feature type="region of interest" description="Disordered" evidence="1">
    <location>
        <begin position="96"/>
        <end position="117"/>
    </location>
</feature>
<proteinExistence type="predicted"/>
<gene>
    <name evidence="2" type="ORF">EZS28_025966</name>
</gene>
<feature type="region of interest" description="Disordered" evidence="1">
    <location>
        <begin position="1"/>
        <end position="35"/>
    </location>
</feature>
<feature type="compositionally biased region" description="Polar residues" evidence="1">
    <location>
        <begin position="1"/>
        <end position="28"/>
    </location>
</feature>
<evidence type="ECO:0000313" key="2">
    <source>
        <dbReference type="EMBL" id="KAA6378504.1"/>
    </source>
</evidence>
<evidence type="ECO:0000313" key="3">
    <source>
        <dbReference type="Proteomes" id="UP000324800"/>
    </source>
</evidence>
<sequence length="156" mass="18473">MMRRTNYTSKRQPNRNSNQTQNYTNSVPQNPPQTAAHLQPTFVNAFHQNIVIDLFDTDQTIAVPQQVPPNTIIDARRSQPDFWGKKLRRSFFTRINRQKSQSQKLNNAQGQPQTQQRVEERQSTIIYLRNRCLLLIRTQQIWKRNCNNCTDCNWDN</sequence>
<protein>
    <submittedName>
        <fullName evidence="2">Uncharacterized protein</fullName>
    </submittedName>
</protein>